<evidence type="ECO:0008006" key="3">
    <source>
        <dbReference type="Google" id="ProtNLM"/>
    </source>
</evidence>
<keyword evidence="2" id="KW-1185">Reference proteome</keyword>
<proteinExistence type="predicted"/>
<sequence>MMFAGMNFFSKDSTDRYQHGETPGNPIEEPAPAVVSQSEAVAAAVANTRFETHAVGPAPATSTSISIAGDAAAAQDRLAINIKEGRVTCTACLCKIDRDKPSFQCLDCVEYEICTDCYLASLSTDEACHHDAVNHRFENIPPLNREERDGRRLHWESFVTADGEVSVVFLKLVDGLWRYLDEFLAPGVRDGMSGEWYYYLYTFGCPVSTLLQDISRMSASDDMKKAMRKEFDDYNDYYNIDVCLDAGPEGNTPHYTKKGFTQSLLITYLAYPERTYDGVLAFLDVFPAAYLRELPPGRPKRAMYPAAAHSRPDWRVYKFPSWWVQTRALMLRPVDEG</sequence>
<gene>
    <name evidence="1" type="ORF">Dda_7522</name>
</gene>
<dbReference type="EMBL" id="JAQGDS010000010">
    <property type="protein sequence ID" value="KAJ6257734.1"/>
    <property type="molecule type" value="Genomic_DNA"/>
</dbReference>
<protein>
    <recommendedName>
        <fullName evidence="3">ZZ-type domain-containing protein</fullName>
    </recommendedName>
</protein>
<evidence type="ECO:0000313" key="2">
    <source>
        <dbReference type="Proteomes" id="UP001221413"/>
    </source>
</evidence>
<evidence type="ECO:0000313" key="1">
    <source>
        <dbReference type="EMBL" id="KAJ6257734.1"/>
    </source>
</evidence>
<reference evidence="1" key="1">
    <citation type="submission" date="2023-01" db="EMBL/GenBank/DDBJ databases">
        <title>The chitinases involved in constricting ring structure development in the nematode-trapping fungus Drechslerella dactyloides.</title>
        <authorList>
            <person name="Wang R."/>
            <person name="Zhang L."/>
            <person name="Tang P."/>
            <person name="Li S."/>
            <person name="Liang L."/>
        </authorList>
    </citation>
    <scope>NUCLEOTIDE SEQUENCE</scope>
    <source>
        <strain evidence="1">YMF1.00031</strain>
    </source>
</reference>
<dbReference type="Proteomes" id="UP001221413">
    <property type="component" value="Unassembled WGS sequence"/>
</dbReference>
<organism evidence="1 2">
    <name type="scientific">Drechslerella dactyloides</name>
    <name type="common">Nematode-trapping fungus</name>
    <name type="synonym">Arthrobotrys dactyloides</name>
    <dbReference type="NCBI Taxonomy" id="74499"/>
    <lineage>
        <taxon>Eukaryota</taxon>
        <taxon>Fungi</taxon>
        <taxon>Dikarya</taxon>
        <taxon>Ascomycota</taxon>
        <taxon>Pezizomycotina</taxon>
        <taxon>Orbiliomycetes</taxon>
        <taxon>Orbiliales</taxon>
        <taxon>Orbiliaceae</taxon>
        <taxon>Drechslerella</taxon>
    </lineage>
</organism>
<dbReference type="AlphaFoldDB" id="A0AAD6ITI3"/>
<accession>A0AAD6ITI3</accession>
<comment type="caution">
    <text evidence="1">The sequence shown here is derived from an EMBL/GenBank/DDBJ whole genome shotgun (WGS) entry which is preliminary data.</text>
</comment>
<name>A0AAD6ITI3_DREDA</name>